<reference evidence="13" key="2">
    <citation type="submission" date="2023-06" db="EMBL/GenBank/DDBJ databases">
        <authorList>
            <person name="Ma L."/>
            <person name="Liu K.-W."/>
            <person name="Li Z."/>
            <person name="Hsiao Y.-Y."/>
            <person name="Qi Y."/>
            <person name="Fu T."/>
            <person name="Tang G."/>
            <person name="Zhang D."/>
            <person name="Sun W.-H."/>
            <person name="Liu D.-K."/>
            <person name="Li Y."/>
            <person name="Chen G.-Z."/>
            <person name="Liu X.-D."/>
            <person name="Liao X.-Y."/>
            <person name="Jiang Y.-T."/>
            <person name="Yu X."/>
            <person name="Hao Y."/>
            <person name="Huang J."/>
            <person name="Zhao X.-W."/>
            <person name="Ke S."/>
            <person name="Chen Y.-Y."/>
            <person name="Wu W.-L."/>
            <person name="Hsu J.-L."/>
            <person name="Lin Y.-F."/>
            <person name="Huang M.-D."/>
            <person name="Li C.-Y."/>
            <person name="Huang L."/>
            <person name="Wang Z.-W."/>
            <person name="Zhao X."/>
            <person name="Zhong W.-Y."/>
            <person name="Peng D.-H."/>
            <person name="Ahmad S."/>
            <person name="Lan S."/>
            <person name="Zhang J.-S."/>
            <person name="Tsai W.-C."/>
            <person name="Van De Peer Y."/>
            <person name="Liu Z.-J."/>
        </authorList>
    </citation>
    <scope>NUCLEOTIDE SEQUENCE</scope>
    <source>
        <strain evidence="13">SCP</strain>
        <tissue evidence="13">Leaves</tissue>
    </source>
</reference>
<evidence type="ECO:0000256" key="4">
    <source>
        <dbReference type="ARBA" id="ARBA00022771"/>
    </source>
</evidence>
<dbReference type="EMBL" id="JAUJYN010000007">
    <property type="protein sequence ID" value="KAK1267712.1"/>
    <property type="molecule type" value="Genomic_DNA"/>
</dbReference>
<comment type="caution">
    <text evidence="13">The sequence shown here is derived from an EMBL/GenBank/DDBJ whole genome shotgun (WGS) entry which is preliminary data.</text>
</comment>
<dbReference type="SUPFAM" id="SSF57903">
    <property type="entry name" value="FYVE/PHD zinc finger"/>
    <property type="match status" value="3"/>
</dbReference>
<dbReference type="FunFam" id="3.30.40.10:FF:000638">
    <property type="entry name" value="PHD finger family protein"/>
    <property type="match status" value="1"/>
</dbReference>
<dbReference type="GO" id="GO:0005634">
    <property type="term" value="C:nucleus"/>
    <property type="evidence" value="ECO:0007669"/>
    <property type="project" value="UniProtKB-SubCell"/>
</dbReference>
<keyword evidence="8" id="KW-0539">Nucleus</keyword>
<feature type="region of interest" description="Disordered" evidence="10">
    <location>
        <begin position="455"/>
        <end position="475"/>
    </location>
</feature>
<evidence type="ECO:0000256" key="2">
    <source>
        <dbReference type="ARBA" id="ARBA00022723"/>
    </source>
</evidence>
<feature type="region of interest" description="Disordered" evidence="10">
    <location>
        <begin position="652"/>
        <end position="675"/>
    </location>
</feature>
<organism evidence="13 14">
    <name type="scientific">Acorus gramineus</name>
    <name type="common">Dwarf sweet flag</name>
    <dbReference type="NCBI Taxonomy" id="55184"/>
    <lineage>
        <taxon>Eukaryota</taxon>
        <taxon>Viridiplantae</taxon>
        <taxon>Streptophyta</taxon>
        <taxon>Embryophyta</taxon>
        <taxon>Tracheophyta</taxon>
        <taxon>Spermatophyta</taxon>
        <taxon>Magnoliopsida</taxon>
        <taxon>Liliopsida</taxon>
        <taxon>Acoraceae</taxon>
        <taxon>Acorus</taxon>
    </lineage>
</organism>
<keyword evidence="14" id="KW-1185">Reference proteome</keyword>
<keyword evidence="7" id="KW-0804">Transcription</keyword>
<protein>
    <submittedName>
        <fullName evidence="13">Uncharacterized protein</fullName>
    </submittedName>
</protein>
<name>A0AAV9AUQ3_ACOGR</name>
<evidence type="ECO:0000259" key="12">
    <source>
        <dbReference type="PROSITE" id="PS50089"/>
    </source>
</evidence>
<dbReference type="InterPro" id="IPR019787">
    <property type="entry name" value="Znf_PHD-finger"/>
</dbReference>
<keyword evidence="2" id="KW-0479">Metal-binding</keyword>
<keyword evidence="3" id="KW-0677">Repeat</keyword>
<keyword evidence="6" id="KW-0805">Transcription regulation</keyword>
<keyword evidence="5" id="KW-0862">Zinc</keyword>
<dbReference type="Gene3D" id="3.30.40.10">
    <property type="entry name" value="Zinc/RING finger domain, C3HC4 (zinc finger)"/>
    <property type="match status" value="3"/>
</dbReference>
<evidence type="ECO:0000256" key="8">
    <source>
        <dbReference type="ARBA" id="ARBA00023242"/>
    </source>
</evidence>
<evidence type="ECO:0000256" key="10">
    <source>
        <dbReference type="SAM" id="MobiDB-lite"/>
    </source>
</evidence>
<feature type="domain" description="RING-type" evidence="12">
    <location>
        <begin position="150"/>
        <end position="203"/>
    </location>
</feature>
<feature type="region of interest" description="Disordered" evidence="10">
    <location>
        <begin position="741"/>
        <end position="760"/>
    </location>
</feature>
<dbReference type="PROSITE" id="PS50016">
    <property type="entry name" value="ZF_PHD_2"/>
    <property type="match status" value="2"/>
</dbReference>
<evidence type="ECO:0000259" key="11">
    <source>
        <dbReference type="PROSITE" id="PS50016"/>
    </source>
</evidence>
<evidence type="ECO:0000256" key="5">
    <source>
        <dbReference type="ARBA" id="ARBA00022833"/>
    </source>
</evidence>
<dbReference type="FunFam" id="3.30.40.10:FF:000238">
    <property type="entry name" value="PHD finger family protein"/>
    <property type="match status" value="1"/>
</dbReference>
<evidence type="ECO:0000313" key="14">
    <source>
        <dbReference type="Proteomes" id="UP001179952"/>
    </source>
</evidence>
<dbReference type="InterPro" id="IPR019786">
    <property type="entry name" value="Zinc_finger_PHD-type_CS"/>
</dbReference>
<dbReference type="PANTHER" id="PTHR45888">
    <property type="entry name" value="HL01030P-RELATED"/>
    <property type="match status" value="1"/>
</dbReference>
<dbReference type="PROSITE" id="PS01359">
    <property type="entry name" value="ZF_PHD_1"/>
    <property type="match status" value="1"/>
</dbReference>
<accession>A0AAV9AUQ3</accession>
<gene>
    <name evidence="13" type="ORF">QJS04_geneDACA015602</name>
</gene>
<dbReference type="Pfam" id="PF00628">
    <property type="entry name" value="PHD"/>
    <property type="match status" value="1"/>
</dbReference>
<dbReference type="Proteomes" id="UP001179952">
    <property type="component" value="Unassembled WGS sequence"/>
</dbReference>
<dbReference type="InterPro" id="IPR013083">
    <property type="entry name" value="Znf_RING/FYVE/PHD"/>
</dbReference>
<dbReference type="InterPro" id="IPR001841">
    <property type="entry name" value="Znf_RING"/>
</dbReference>
<dbReference type="InterPro" id="IPR011011">
    <property type="entry name" value="Znf_FYVE_PHD"/>
</dbReference>
<evidence type="ECO:0000256" key="7">
    <source>
        <dbReference type="ARBA" id="ARBA00023163"/>
    </source>
</evidence>
<evidence type="ECO:0000256" key="3">
    <source>
        <dbReference type="ARBA" id="ARBA00022737"/>
    </source>
</evidence>
<dbReference type="PROSITE" id="PS50089">
    <property type="entry name" value="ZF_RING_2"/>
    <property type="match status" value="1"/>
</dbReference>
<sequence length="865" mass="96267">MAFHVACPITCRRICHCKLGFPEKLRSDGERTAFLEEIARIEGFLSDPWCFRSSASAAAASTTVQVLVPRIAVPVPAPAPVVMVGGGDGEESVSVQKRRAEMQRVAASASVAAEDYARRFEAGCVTEFTGEADGDLTGDDNGSATAKVMCRMCFSGEKEGSTRAQKMLSCKSCNKKYHRDCLRSWAQYRDLFHWSSWNCPSCRICEVCHRAGDPNKFMFCKRCDAAYHCYCHQPPHKNVTSGPFLCPKHTRCHSCGSNVSGSGFSTRWFLSYTCCDACGRLFVKGNYCPVCLKVYRDSESTPMVCCDVCQRWVHCQCDGISDEKYQQFQADGNLYYKCAACRGECYQVKDLTDAVQELWRRRDKADSHQIARLRAAAGLPSEEEVFAISPFSDEEGSGPVILKNVNGRCLKFSVKGLGDKSTKSGKEYVKKSSKNSLLNKKYGKKFYKVHLVGESEETNQSERQREQSLDSSFQGEKAEVLQPFKTEGPDMFVLSQVDMEESNDLPLSHSYMKDVAPDGKRSPIVVKLESNKKQKLDMKESSGKHETKTKIVKGTKLVIHLGSRNRNVSPSPKPEAPTYAVQDLASPSGIEDTGQLTPYDNEAYMHGANDGSTDIDNGKGDKYDKARLKGVGDLKKQGKSMLDIPEIDKNSSRRNVMGVPRPPEPSTTFKKFVSGKHRAEESAAIETFTEATIKETVPLKMYSRNASRDGMQSPPASDTLLKHPKPLLKLKFKSPYFENQSSLVSGTEEEKSSVKGLRSKRKRSTSFVEKAVVGENKQSHHENPINAVMDANWILQKLGKDAIGKRVEVHQSSDNTWHRGIVADVIDGTLSLSIHLEDGRFKTVELEKQGIRFIPQKQKRSKMNS</sequence>
<dbReference type="GO" id="GO:0008270">
    <property type="term" value="F:zinc ion binding"/>
    <property type="evidence" value="ECO:0007669"/>
    <property type="project" value="UniProtKB-KW"/>
</dbReference>
<reference evidence="13" key="1">
    <citation type="journal article" date="2023" name="Nat. Commun.">
        <title>Diploid and tetraploid genomes of Acorus and the evolution of monocots.</title>
        <authorList>
            <person name="Ma L."/>
            <person name="Liu K.W."/>
            <person name="Li Z."/>
            <person name="Hsiao Y.Y."/>
            <person name="Qi Y."/>
            <person name="Fu T."/>
            <person name="Tang G.D."/>
            <person name="Zhang D."/>
            <person name="Sun W.H."/>
            <person name="Liu D.K."/>
            <person name="Li Y."/>
            <person name="Chen G.Z."/>
            <person name="Liu X.D."/>
            <person name="Liao X.Y."/>
            <person name="Jiang Y.T."/>
            <person name="Yu X."/>
            <person name="Hao Y."/>
            <person name="Huang J."/>
            <person name="Zhao X.W."/>
            <person name="Ke S."/>
            <person name="Chen Y.Y."/>
            <person name="Wu W.L."/>
            <person name="Hsu J.L."/>
            <person name="Lin Y.F."/>
            <person name="Huang M.D."/>
            <person name="Li C.Y."/>
            <person name="Huang L."/>
            <person name="Wang Z.W."/>
            <person name="Zhao X."/>
            <person name="Zhong W.Y."/>
            <person name="Peng D.H."/>
            <person name="Ahmad S."/>
            <person name="Lan S."/>
            <person name="Zhang J.S."/>
            <person name="Tsai W.C."/>
            <person name="Van de Peer Y."/>
            <person name="Liu Z.J."/>
        </authorList>
    </citation>
    <scope>NUCLEOTIDE SEQUENCE</scope>
    <source>
        <strain evidence="13">SCP</strain>
    </source>
</reference>
<dbReference type="SMART" id="SM00249">
    <property type="entry name" value="PHD"/>
    <property type="match status" value="3"/>
</dbReference>
<feature type="domain" description="PHD-type" evidence="11">
    <location>
        <begin position="285"/>
        <end position="344"/>
    </location>
</feature>
<evidence type="ECO:0000256" key="6">
    <source>
        <dbReference type="ARBA" id="ARBA00023015"/>
    </source>
</evidence>
<dbReference type="AlphaFoldDB" id="A0AAV9AUQ3"/>
<evidence type="ECO:0000313" key="13">
    <source>
        <dbReference type="EMBL" id="KAK1267712.1"/>
    </source>
</evidence>
<evidence type="ECO:0000256" key="9">
    <source>
        <dbReference type="PROSITE-ProRule" id="PRU00175"/>
    </source>
</evidence>
<dbReference type="InterPro" id="IPR001965">
    <property type="entry name" value="Znf_PHD"/>
</dbReference>
<proteinExistence type="predicted"/>
<keyword evidence="4 9" id="KW-0863">Zinc-finger</keyword>
<evidence type="ECO:0000256" key="1">
    <source>
        <dbReference type="ARBA" id="ARBA00004123"/>
    </source>
</evidence>
<dbReference type="PANTHER" id="PTHR45888:SF4">
    <property type="entry name" value="PHD FINGER PROTEIN 10"/>
    <property type="match status" value="1"/>
</dbReference>
<comment type="subcellular location">
    <subcellularLocation>
        <location evidence="1">Nucleus</location>
    </subcellularLocation>
</comment>
<feature type="domain" description="PHD-type" evidence="11">
    <location>
        <begin position="147"/>
        <end position="205"/>
    </location>
</feature>